<keyword evidence="2" id="KW-1185">Reference proteome</keyword>
<dbReference type="Proteomes" id="UP000256328">
    <property type="component" value="Unassembled WGS sequence"/>
</dbReference>
<comment type="caution">
    <text evidence="1">The sequence shown here is derived from an EMBL/GenBank/DDBJ whole genome shotgun (WGS) entry which is preliminary data.</text>
</comment>
<evidence type="ECO:0000313" key="1">
    <source>
        <dbReference type="EMBL" id="RDW57683.1"/>
    </source>
</evidence>
<accession>A0A3D8Q791</accession>
<reference evidence="1 2" key="1">
    <citation type="journal article" date="2018" name="IMA Fungus">
        <title>IMA Genome-F 9: Draft genome sequence of Annulohypoxylon stygium, Aspergillus mulundensis, Berkeleyomyces basicola (syn. Thielaviopsis basicola), Ceratocystis smalleyi, two Cercospora beticola strains, Coleophoma cylindrospora, Fusarium fracticaudum, Phialophora cf. hyalina, and Morchella septimelata.</title>
        <authorList>
            <person name="Wingfield B.D."/>
            <person name="Bills G.F."/>
            <person name="Dong Y."/>
            <person name="Huang W."/>
            <person name="Nel W.J."/>
            <person name="Swalarsk-Parry B.S."/>
            <person name="Vaghefi N."/>
            <person name="Wilken P.M."/>
            <person name="An Z."/>
            <person name="de Beer Z.W."/>
            <person name="De Vos L."/>
            <person name="Chen L."/>
            <person name="Duong T.A."/>
            <person name="Gao Y."/>
            <person name="Hammerbacher A."/>
            <person name="Kikkert J.R."/>
            <person name="Li Y."/>
            <person name="Li H."/>
            <person name="Li K."/>
            <person name="Li Q."/>
            <person name="Liu X."/>
            <person name="Ma X."/>
            <person name="Naidoo K."/>
            <person name="Pethybridge S.J."/>
            <person name="Sun J."/>
            <person name="Steenkamp E.T."/>
            <person name="van der Nest M.A."/>
            <person name="van Wyk S."/>
            <person name="Wingfield M.J."/>
            <person name="Xiong C."/>
            <person name="Yue Q."/>
            <person name="Zhang X."/>
        </authorList>
    </citation>
    <scope>NUCLEOTIDE SEQUENCE [LARGE SCALE GENOMIC DNA]</scope>
    <source>
        <strain evidence="1 2">BP5796</strain>
    </source>
</reference>
<sequence>MEQKALIQPWRQQANSTQALQTATKNTMDKSETWFDSFERDNDSGGSTSVSVAAKPTFNVVISSSDHGAHAFQIGLPISGLLDRHLTFSVQTSPIDAESSTFNQGIL</sequence>
<organism evidence="1 2">
    <name type="scientific">Coleophoma crateriformis</name>
    <dbReference type="NCBI Taxonomy" id="565419"/>
    <lineage>
        <taxon>Eukaryota</taxon>
        <taxon>Fungi</taxon>
        <taxon>Dikarya</taxon>
        <taxon>Ascomycota</taxon>
        <taxon>Pezizomycotina</taxon>
        <taxon>Leotiomycetes</taxon>
        <taxon>Helotiales</taxon>
        <taxon>Dermateaceae</taxon>
        <taxon>Coleophoma</taxon>
    </lineage>
</organism>
<dbReference type="AlphaFoldDB" id="A0A3D8Q791"/>
<gene>
    <name evidence="1" type="ORF">BP5796_12484</name>
</gene>
<name>A0A3D8Q791_9HELO</name>
<protein>
    <submittedName>
        <fullName evidence="1">Uncharacterized protein</fullName>
    </submittedName>
</protein>
<proteinExistence type="predicted"/>
<evidence type="ECO:0000313" key="2">
    <source>
        <dbReference type="Proteomes" id="UP000256328"/>
    </source>
</evidence>
<dbReference type="EMBL" id="PDLN01000022">
    <property type="protein sequence ID" value="RDW57683.1"/>
    <property type="molecule type" value="Genomic_DNA"/>
</dbReference>